<protein>
    <submittedName>
        <fullName evidence="1">Uncharacterized protein</fullName>
    </submittedName>
</protein>
<sequence>MKDSRVLRKAHTASAVKVKMFPVNLVISRR</sequence>
<dbReference type="EMBL" id="GBXM01103140">
    <property type="protein sequence ID" value="JAH05437.1"/>
    <property type="molecule type" value="Transcribed_RNA"/>
</dbReference>
<reference evidence="1" key="1">
    <citation type="submission" date="2014-11" db="EMBL/GenBank/DDBJ databases">
        <authorList>
            <person name="Amaro Gonzalez C."/>
        </authorList>
    </citation>
    <scope>NUCLEOTIDE SEQUENCE</scope>
</reference>
<organism evidence="1">
    <name type="scientific">Anguilla anguilla</name>
    <name type="common">European freshwater eel</name>
    <name type="synonym">Muraena anguilla</name>
    <dbReference type="NCBI Taxonomy" id="7936"/>
    <lineage>
        <taxon>Eukaryota</taxon>
        <taxon>Metazoa</taxon>
        <taxon>Chordata</taxon>
        <taxon>Craniata</taxon>
        <taxon>Vertebrata</taxon>
        <taxon>Euteleostomi</taxon>
        <taxon>Actinopterygii</taxon>
        <taxon>Neopterygii</taxon>
        <taxon>Teleostei</taxon>
        <taxon>Anguilliformes</taxon>
        <taxon>Anguillidae</taxon>
        <taxon>Anguilla</taxon>
    </lineage>
</organism>
<accession>A0A0E9PMB9</accession>
<name>A0A0E9PMB9_ANGAN</name>
<proteinExistence type="predicted"/>
<dbReference type="AlphaFoldDB" id="A0A0E9PMB9"/>
<evidence type="ECO:0000313" key="1">
    <source>
        <dbReference type="EMBL" id="JAH05437.1"/>
    </source>
</evidence>
<reference evidence="1" key="2">
    <citation type="journal article" date="2015" name="Fish Shellfish Immunol.">
        <title>Early steps in the European eel (Anguilla anguilla)-Vibrio vulnificus interaction in the gills: Role of the RtxA13 toxin.</title>
        <authorList>
            <person name="Callol A."/>
            <person name="Pajuelo D."/>
            <person name="Ebbesson L."/>
            <person name="Teles M."/>
            <person name="MacKenzie S."/>
            <person name="Amaro C."/>
        </authorList>
    </citation>
    <scope>NUCLEOTIDE SEQUENCE</scope>
</reference>